<evidence type="ECO:0000313" key="3">
    <source>
        <dbReference type="Proteomes" id="UP000027822"/>
    </source>
</evidence>
<dbReference type="InterPro" id="IPR014195">
    <property type="entry name" value="Spore_III_AG"/>
</dbReference>
<evidence type="ECO:0000256" key="1">
    <source>
        <dbReference type="SAM" id="Coils"/>
    </source>
</evidence>
<dbReference type="RefSeq" id="WP_034638939.1">
    <property type="nucleotide sequence ID" value="NZ_CBCSJC010000005.1"/>
</dbReference>
<gene>
    <name evidence="2" type="ORF">BAMA_22640</name>
</gene>
<organism evidence="2 3">
    <name type="scientific">Bacillus manliponensis</name>
    <dbReference type="NCBI Taxonomy" id="574376"/>
    <lineage>
        <taxon>Bacteria</taxon>
        <taxon>Bacillati</taxon>
        <taxon>Bacillota</taxon>
        <taxon>Bacilli</taxon>
        <taxon>Bacillales</taxon>
        <taxon>Bacillaceae</taxon>
        <taxon>Bacillus</taxon>
        <taxon>Bacillus cereus group</taxon>
    </lineage>
</organism>
<dbReference type="EMBL" id="JOTN01000007">
    <property type="protein sequence ID" value="KEK19593.1"/>
    <property type="molecule type" value="Genomic_DNA"/>
</dbReference>
<accession>A0A073KBB9</accession>
<keyword evidence="1" id="KW-0175">Coiled coil</keyword>
<dbReference type="eggNOG" id="ENOG50330Z5">
    <property type="taxonomic scope" value="Bacteria"/>
</dbReference>
<keyword evidence="3" id="KW-1185">Reference proteome</keyword>
<name>A0A073KBB9_9BACI</name>
<dbReference type="AlphaFoldDB" id="A0A073KBB9"/>
<dbReference type="Proteomes" id="UP000027822">
    <property type="component" value="Unassembled WGS sequence"/>
</dbReference>
<comment type="caution">
    <text evidence="2">The sequence shown here is derived from an EMBL/GenBank/DDBJ whole genome shotgun (WGS) entry which is preliminary data.</text>
</comment>
<protein>
    <submittedName>
        <fullName evidence="2">Stage III sporulation protein AG</fullName>
    </submittedName>
</protein>
<dbReference type="STRING" id="574376.BAMA_22640"/>
<sequence>MSNNKFSFFQKLFKGNDKDEKEKEKKVTPKFLLILLILGVLLMFSSNLFPAKEEALPVLKQETGQESPKDVPTFGGKNSDTMSAVEKYEKAYEQELKAALEEVAGVKDVSIEINLDSSEEKILEKNIVKRSQTTDETDKEGGKRKVNDESMDEKTVIIREGDKETPIVLRTEKPKVRGVLVVAKGVDNIQVKQMVREAVIRMLDVPSHRVSVLPKKN</sequence>
<feature type="coiled-coil region" evidence="1">
    <location>
        <begin position="82"/>
        <end position="109"/>
    </location>
</feature>
<evidence type="ECO:0000313" key="2">
    <source>
        <dbReference type="EMBL" id="KEK19593.1"/>
    </source>
</evidence>
<dbReference type="NCBIfam" id="TIGR02830">
    <property type="entry name" value="spore_III_AG"/>
    <property type="match status" value="1"/>
</dbReference>
<reference evidence="2 3" key="1">
    <citation type="submission" date="2014-06" db="EMBL/GenBank/DDBJ databases">
        <title>Draft genome sequence of Bacillus manliponensis JCM 15802 (MCCC 1A00708).</title>
        <authorList>
            <person name="Lai Q."/>
            <person name="Liu Y."/>
            <person name="Shao Z."/>
        </authorList>
    </citation>
    <scope>NUCLEOTIDE SEQUENCE [LARGE SCALE GENOMIC DNA]</scope>
    <source>
        <strain evidence="2 3">JCM 15802</strain>
    </source>
</reference>
<proteinExistence type="predicted"/>
<dbReference type="OrthoDB" id="2381602at2"/>